<keyword evidence="4" id="KW-0520">NAD</keyword>
<dbReference type="STRING" id="314230.DSM3645_12656"/>
<dbReference type="AlphaFoldDB" id="A3ZRV1"/>
<dbReference type="InterPro" id="IPR001670">
    <property type="entry name" value="ADH_Fe/GldA"/>
</dbReference>
<reference evidence="7 8" key="1">
    <citation type="submission" date="2006-02" db="EMBL/GenBank/DDBJ databases">
        <authorList>
            <person name="Amann R."/>
            <person name="Ferriera S."/>
            <person name="Johnson J."/>
            <person name="Kravitz S."/>
            <person name="Halpern A."/>
            <person name="Remington K."/>
            <person name="Beeson K."/>
            <person name="Tran B."/>
            <person name="Rogers Y.-H."/>
            <person name="Friedman R."/>
            <person name="Venter J.C."/>
        </authorList>
    </citation>
    <scope>NUCLEOTIDE SEQUENCE [LARGE SCALE GENOMIC DNA]</scope>
    <source>
        <strain evidence="7 8">DSM 3645</strain>
    </source>
</reference>
<comment type="caution">
    <text evidence="7">The sequence shown here is derived from an EMBL/GenBank/DDBJ whole genome shotgun (WGS) entry which is preliminary data.</text>
</comment>
<organism evidence="7 8">
    <name type="scientific">Blastopirellula marina DSM 3645</name>
    <dbReference type="NCBI Taxonomy" id="314230"/>
    <lineage>
        <taxon>Bacteria</taxon>
        <taxon>Pseudomonadati</taxon>
        <taxon>Planctomycetota</taxon>
        <taxon>Planctomycetia</taxon>
        <taxon>Pirellulales</taxon>
        <taxon>Pirellulaceae</taxon>
        <taxon>Blastopirellula</taxon>
    </lineage>
</organism>
<dbReference type="GO" id="GO:0046872">
    <property type="term" value="F:metal ion binding"/>
    <property type="evidence" value="ECO:0007669"/>
    <property type="project" value="InterPro"/>
</dbReference>
<evidence type="ECO:0000256" key="2">
    <source>
        <dbReference type="ARBA" id="ARBA00007358"/>
    </source>
</evidence>
<dbReference type="InterPro" id="IPR039697">
    <property type="entry name" value="Alcohol_dehydrogenase_Fe"/>
</dbReference>
<evidence type="ECO:0000256" key="1">
    <source>
        <dbReference type="ARBA" id="ARBA00001962"/>
    </source>
</evidence>
<sequence>MANDWSFYSAGELTFGAGASQRVGLLATRRSWSRVLIVTDATLVRLGLVDKVRQALIDAGITVEIFDGSCAEPDLSVAVAAQAAAQKFGPHAICGLGGGSNIDLAKIVAILHAHGGEAADYFSWDQVPGAVTPIIALPTTAGTGSEVSQSAVLTDIENAMKVSTLSQYLRPTLAIVDPLLSATCPPQVTADSGIDALTHAVEAYTSTTFDMLEHDSDAPAPYSGSHPLVDALAEKAIALVGQHLVQAVRQGDDIEARTGMALAATLAGLAFSNAGVAVVHALEYPIGGAVHCSHGGGNGLLLPYVMQFNLETRTEKFARVAQLLGGEPTAAAAITQVEQLKQAIGIPARLREYGVTPEMLPGFAAKSITITRLMRTNPRRPSEQDLLAILKSAL</sequence>
<comment type="cofactor">
    <cofactor evidence="1">
        <name>Fe cation</name>
        <dbReference type="ChEBI" id="CHEBI:24875"/>
    </cofactor>
</comment>
<evidence type="ECO:0000259" key="5">
    <source>
        <dbReference type="Pfam" id="PF00465"/>
    </source>
</evidence>
<feature type="domain" description="Fe-containing alcohol dehydrogenase-like C-terminal" evidence="6">
    <location>
        <begin position="189"/>
        <end position="394"/>
    </location>
</feature>
<dbReference type="PANTHER" id="PTHR11496:SF102">
    <property type="entry name" value="ALCOHOL DEHYDROGENASE 4"/>
    <property type="match status" value="1"/>
</dbReference>
<comment type="similarity">
    <text evidence="2">Belongs to the iron-containing alcohol dehydrogenase family.</text>
</comment>
<dbReference type="InterPro" id="IPR056798">
    <property type="entry name" value="ADH_Fe_C"/>
</dbReference>
<accession>A3ZRV1</accession>
<evidence type="ECO:0000256" key="3">
    <source>
        <dbReference type="ARBA" id="ARBA00023002"/>
    </source>
</evidence>
<dbReference type="GO" id="GO:0004022">
    <property type="term" value="F:alcohol dehydrogenase (NAD+) activity"/>
    <property type="evidence" value="ECO:0007669"/>
    <property type="project" value="TreeGrafter"/>
</dbReference>
<feature type="domain" description="Alcohol dehydrogenase iron-type/glycerol dehydrogenase GldA" evidence="5">
    <location>
        <begin position="12"/>
        <end position="178"/>
    </location>
</feature>
<dbReference type="EMBL" id="AANZ01000007">
    <property type="protein sequence ID" value="EAQ80870.1"/>
    <property type="molecule type" value="Genomic_DNA"/>
</dbReference>
<name>A3ZRV1_9BACT</name>
<evidence type="ECO:0000259" key="6">
    <source>
        <dbReference type="Pfam" id="PF25137"/>
    </source>
</evidence>
<dbReference type="eggNOG" id="COG1454">
    <property type="taxonomic scope" value="Bacteria"/>
</dbReference>
<dbReference type="HOGENOM" id="CLU_007207_0_0_0"/>
<dbReference type="InterPro" id="IPR018211">
    <property type="entry name" value="ADH_Fe_CS"/>
</dbReference>
<dbReference type="FunFam" id="3.40.50.1970:FF:000003">
    <property type="entry name" value="Alcohol dehydrogenase, iron-containing"/>
    <property type="match status" value="1"/>
</dbReference>
<dbReference type="Proteomes" id="UP000004358">
    <property type="component" value="Unassembled WGS sequence"/>
</dbReference>
<dbReference type="Pfam" id="PF00465">
    <property type="entry name" value="Fe-ADH"/>
    <property type="match status" value="1"/>
</dbReference>
<protein>
    <submittedName>
        <fullName evidence="7">Iron-containing alcohol dehydrogenase</fullName>
    </submittedName>
</protein>
<dbReference type="PANTHER" id="PTHR11496">
    <property type="entry name" value="ALCOHOL DEHYDROGENASE"/>
    <property type="match status" value="1"/>
</dbReference>
<evidence type="ECO:0000256" key="4">
    <source>
        <dbReference type="ARBA" id="ARBA00023027"/>
    </source>
</evidence>
<proteinExistence type="inferred from homology"/>
<keyword evidence="3" id="KW-0560">Oxidoreductase</keyword>
<dbReference type="OrthoDB" id="9804734at2"/>
<dbReference type="CDD" id="cd08191">
    <property type="entry name" value="Fe-ADH-like"/>
    <property type="match status" value="1"/>
</dbReference>
<dbReference type="PROSITE" id="PS00913">
    <property type="entry name" value="ADH_IRON_1"/>
    <property type="match status" value="1"/>
</dbReference>
<gene>
    <name evidence="7" type="ORF">DSM3645_12656</name>
</gene>
<dbReference type="Gene3D" id="3.40.50.1970">
    <property type="match status" value="1"/>
</dbReference>
<evidence type="ECO:0000313" key="7">
    <source>
        <dbReference type="EMBL" id="EAQ80870.1"/>
    </source>
</evidence>
<dbReference type="Pfam" id="PF25137">
    <property type="entry name" value="ADH_Fe_C"/>
    <property type="match status" value="1"/>
</dbReference>
<dbReference type="SUPFAM" id="SSF56796">
    <property type="entry name" value="Dehydroquinate synthase-like"/>
    <property type="match status" value="1"/>
</dbReference>
<dbReference type="Gene3D" id="1.20.1090.10">
    <property type="entry name" value="Dehydroquinate synthase-like - alpha domain"/>
    <property type="match status" value="1"/>
</dbReference>
<dbReference type="RefSeq" id="WP_002650430.1">
    <property type="nucleotide sequence ID" value="NZ_CH672376.1"/>
</dbReference>
<evidence type="ECO:0000313" key="8">
    <source>
        <dbReference type="Proteomes" id="UP000004358"/>
    </source>
</evidence>